<dbReference type="Gene3D" id="2.30.30.40">
    <property type="entry name" value="SH3 Domains"/>
    <property type="match status" value="1"/>
</dbReference>
<evidence type="ECO:0000256" key="10">
    <source>
        <dbReference type="SAM" id="MobiDB-lite"/>
    </source>
</evidence>
<dbReference type="Gene3D" id="1.25.40.20">
    <property type="entry name" value="Ankyrin repeat-containing domain"/>
    <property type="match status" value="2"/>
</dbReference>
<feature type="region of interest" description="Disordered" evidence="10">
    <location>
        <begin position="202"/>
        <end position="223"/>
    </location>
</feature>
<evidence type="ECO:0000259" key="11">
    <source>
        <dbReference type="PROSITE" id="PS50002"/>
    </source>
</evidence>
<dbReference type="PROSITE" id="PS50088">
    <property type="entry name" value="ANK_REPEAT"/>
    <property type="match status" value="2"/>
</dbReference>
<comment type="caution">
    <text evidence="12">The sequence shown here is derived from an EMBL/GenBank/DDBJ whole genome shotgun (WGS) entry which is preliminary data.</text>
</comment>
<dbReference type="PROSITE" id="PS50297">
    <property type="entry name" value="ANK_REP_REGION"/>
    <property type="match status" value="1"/>
</dbReference>
<evidence type="ECO:0000313" key="13">
    <source>
        <dbReference type="Proteomes" id="UP001381693"/>
    </source>
</evidence>
<dbReference type="InterPro" id="IPR001452">
    <property type="entry name" value="SH3_domain"/>
</dbReference>
<dbReference type="SUPFAM" id="SSF50044">
    <property type="entry name" value="SH3-domain"/>
    <property type="match status" value="1"/>
</dbReference>
<dbReference type="InterPro" id="IPR036770">
    <property type="entry name" value="Ankyrin_rpt-contain_sf"/>
</dbReference>
<feature type="repeat" description="ANK" evidence="8">
    <location>
        <begin position="108"/>
        <end position="141"/>
    </location>
</feature>
<dbReference type="InterPro" id="IPR036028">
    <property type="entry name" value="SH3-like_dom_sf"/>
</dbReference>
<reference evidence="12 13" key="1">
    <citation type="submission" date="2023-11" db="EMBL/GenBank/DDBJ databases">
        <title>Halocaridina rubra genome assembly.</title>
        <authorList>
            <person name="Smith C."/>
        </authorList>
    </citation>
    <scope>NUCLEOTIDE SEQUENCE [LARGE SCALE GENOMIC DNA]</scope>
    <source>
        <strain evidence="12">EP-1</strain>
        <tissue evidence="12">Whole</tissue>
    </source>
</reference>
<keyword evidence="5 8" id="KW-0040">ANK repeat</keyword>
<dbReference type="PRINTS" id="PR00452">
    <property type="entry name" value="SH3DOMAIN"/>
</dbReference>
<feature type="repeat" description="ANK" evidence="8">
    <location>
        <begin position="142"/>
        <end position="174"/>
    </location>
</feature>
<dbReference type="PROSITE" id="PS50002">
    <property type="entry name" value="SH3"/>
    <property type="match status" value="1"/>
</dbReference>
<dbReference type="PRINTS" id="PR01415">
    <property type="entry name" value="ANKYRIN"/>
</dbReference>
<feature type="domain" description="SH3" evidence="11">
    <location>
        <begin position="17"/>
        <end position="76"/>
    </location>
</feature>
<dbReference type="Pfam" id="PF12796">
    <property type="entry name" value="Ank_2"/>
    <property type="match status" value="1"/>
</dbReference>
<keyword evidence="4" id="KW-0677">Repeat</keyword>
<dbReference type="Proteomes" id="UP001381693">
    <property type="component" value="Unassembled WGS sequence"/>
</dbReference>
<evidence type="ECO:0000256" key="8">
    <source>
        <dbReference type="PROSITE-ProRule" id="PRU00023"/>
    </source>
</evidence>
<feature type="compositionally biased region" description="Acidic residues" evidence="10">
    <location>
        <begin position="207"/>
        <end position="223"/>
    </location>
</feature>
<comment type="function">
    <text evidence="6">Induces bone resorption, acting probably through a signaling cascade which results in the secretion of factor(s) enhancing osteoclast formation and activity.</text>
</comment>
<evidence type="ECO:0000256" key="7">
    <source>
        <dbReference type="ARBA" id="ARBA00040640"/>
    </source>
</evidence>
<dbReference type="PANTHER" id="PTHR24155:SF10">
    <property type="entry name" value="OSTEOCLAST-STIMULATING FACTOR 1"/>
    <property type="match status" value="1"/>
</dbReference>
<keyword evidence="2 9" id="KW-0728">SH3 domain</keyword>
<dbReference type="AlphaFoldDB" id="A0AAN8XGM0"/>
<accession>A0AAN8XGM0</accession>
<evidence type="ECO:0000256" key="3">
    <source>
        <dbReference type="ARBA" id="ARBA00022490"/>
    </source>
</evidence>
<gene>
    <name evidence="12" type="primary">OSTF1</name>
    <name evidence="12" type="ORF">SK128_006321</name>
</gene>
<dbReference type="Pfam" id="PF00018">
    <property type="entry name" value="SH3_1"/>
    <property type="match status" value="1"/>
</dbReference>
<comment type="subcellular location">
    <subcellularLocation>
        <location evidence="1">Cytoplasm</location>
    </subcellularLocation>
</comment>
<evidence type="ECO:0000256" key="5">
    <source>
        <dbReference type="ARBA" id="ARBA00023043"/>
    </source>
</evidence>
<proteinExistence type="predicted"/>
<name>A0AAN8XGM0_HALRR</name>
<sequence length="223" mass="24631">MSVPTRAAPPPPPVRKGQVIAFEAVANYKAQRDSELSFEEGDLLFIIDRTDPNWWLAKLENKKGYIPSNHVRSENVKMPIIDAARRGNLELMEECLAVGVSVNSLDKTGSSALHAAAQGGHIICVTRLLKEPKIEINLQNKLGDTPLHCASYRGHLEVVELLLKHGVDIKAVNRDGHTPQKLAKRDSVIAAIEKLTLQSNQWTSGYDNEDYGVEDTEDSDADE</sequence>
<evidence type="ECO:0000256" key="2">
    <source>
        <dbReference type="ARBA" id="ARBA00022443"/>
    </source>
</evidence>
<dbReference type="SMART" id="SM00248">
    <property type="entry name" value="ANK"/>
    <property type="match status" value="3"/>
</dbReference>
<dbReference type="GO" id="GO:0007165">
    <property type="term" value="P:signal transduction"/>
    <property type="evidence" value="ECO:0007669"/>
    <property type="project" value="TreeGrafter"/>
</dbReference>
<dbReference type="InterPro" id="IPR002110">
    <property type="entry name" value="Ankyrin_rpt"/>
</dbReference>
<evidence type="ECO:0000256" key="6">
    <source>
        <dbReference type="ARBA" id="ARBA00037432"/>
    </source>
</evidence>
<evidence type="ECO:0000256" key="4">
    <source>
        <dbReference type="ARBA" id="ARBA00022737"/>
    </source>
</evidence>
<organism evidence="12 13">
    <name type="scientific">Halocaridina rubra</name>
    <name type="common">Hawaiian red shrimp</name>
    <dbReference type="NCBI Taxonomy" id="373956"/>
    <lineage>
        <taxon>Eukaryota</taxon>
        <taxon>Metazoa</taxon>
        <taxon>Ecdysozoa</taxon>
        <taxon>Arthropoda</taxon>
        <taxon>Crustacea</taxon>
        <taxon>Multicrustacea</taxon>
        <taxon>Malacostraca</taxon>
        <taxon>Eumalacostraca</taxon>
        <taxon>Eucarida</taxon>
        <taxon>Decapoda</taxon>
        <taxon>Pleocyemata</taxon>
        <taxon>Caridea</taxon>
        <taxon>Atyoidea</taxon>
        <taxon>Atyidae</taxon>
        <taxon>Halocaridina</taxon>
    </lineage>
</organism>
<evidence type="ECO:0000256" key="1">
    <source>
        <dbReference type="ARBA" id="ARBA00004496"/>
    </source>
</evidence>
<dbReference type="SUPFAM" id="SSF48403">
    <property type="entry name" value="Ankyrin repeat"/>
    <property type="match status" value="1"/>
</dbReference>
<dbReference type="SMART" id="SM00326">
    <property type="entry name" value="SH3"/>
    <property type="match status" value="1"/>
</dbReference>
<dbReference type="GO" id="GO:0005737">
    <property type="term" value="C:cytoplasm"/>
    <property type="evidence" value="ECO:0007669"/>
    <property type="project" value="UniProtKB-SubCell"/>
</dbReference>
<dbReference type="EMBL" id="JAXCGZ010002320">
    <property type="protein sequence ID" value="KAK7084045.1"/>
    <property type="molecule type" value="Genomic_DNA"/>
</dbReference>
<dbReference type="PANTHER" id="PTHR24155">
    <property type="entry name" value="OSTEOCLAST-STIMULATING FACTOR 1"/>
    <property type="match status" value="1"/>
</dbReference>
<protein>
    <recommendedName>
        <fullName evidence="7">Osteoclast-stimulating factor 1</fullName>
    </recommendedName>
</protein>
<keyword evidence="13" id="KW-1185">Reference proteome</keyword>
<evidence type="ECO:0000313" key="12">
    <source>
        <dbReference type="EMBL" id="KAK7084045.1"/>
    </source>
</evidence>
<keyword evidence="3" id="KW-0963">Cytoplasm</keyword>
<evidence type="ECO:0000256" key="9">
    <source>
        <dbReference type="PROSITE-ProRule" id="PRU00192"/>
    </source>
</evidence>